<dbReference type="Pfam" id="PF02803">
    <property type="entry name" value="Thiolase_C"/>
    <property type="match status" value="1"/>
</dbReference>
<feature type="active site" description="Proton acceptor" evidence="5">
    <location>
        <position position="383"/>
    </location>
</feature>
<dbReference type="PANTHER" id="PTHR18919:SF107">
    <property type="entry name" value="ACETYL-COA ACETYLTRANSFERASE, CYTOSOLIC"/>
    <property type="match status" value="1"/>
</dbReference>
<comment type="similarity">
    <text evidence="2 6">Belongs to the thiolase-like superfamily. Thiolase family.</text>
</comment>
<dbReference type="PANTHER" id="PTHR18919">
    <property type="entry name" value="ACETYL-COA C-ACYLTRANSFERASE"/>
    <property type="match status" value="1"/>
</dbReference>
<gene>
    <name evidence="9" type="ORF">WA026_022639</name>
</gene>
<organism evidence="9 10">
    <name type="scientific">Henosepilachna vigintioctopunctata</name>
    <dbReference type="NCBI Taxonomy" id="420089"/>
    <lineage>
        <taxon>Eukaryota</taxon>
        <taxon>Metazoa</taxon>
        <taxon>Ecdysozoa</taxon>
        <taxon>Arthropoda</taxon>
        <taxon>Hexapoda</taxon>
        <taxon>Insecta</taxon>
        <taxon>Pterygota</taxon>
        <taxon>Neoptera</taxon>
        <taxon>Endopterygota</taxon>
        <taxon>Coleoptera</taxon>
        <taxon>Polyphaga</taxon>
        <taxon>Cucujiformia</taxon>
        <taxon>Coccinelloidea</taxon>
        <taxon>Coccinellidae</taxon>
        <taxon>Epilachninae</taxon>
        <taxon>Epilachnini</taxon>
        <taxon>Henosepilachna</taxon>
    </lineage>
</organism>
<dbReference type="CDD" id="cd00751">
    <property type="entry name" value="thiolase"/>
    <property type="match status" value="1"/>
</dbReference>
<dbReference type="InterPro" id="IPR020616">
    <property type="entry name" value="Thiolase_N"/>
</dbReference>
<dbReference type="InterPro" id="IPR020617">
    <property type="entry name" value="Thiolase_C"/>
</dbReference>
<evidence type="ECO:0000313" key="10">
    <source>
        <dbReference type="Proteomes" id="UP001431783"/>
    </source>
</evidence>
<dbReference type="AlphaFoldDB" id="A0AAW1U6E6"/>
<evidence type="ECO:0000256" key="4">
    <source>
        <dbReference type="ARBA" id="ARBA00023315"/>
    </source>
</evidence>
<dbReference type="InterPro" id="IPR002155">
    <property type="entry name" value="Thiolase"/>
</dbReference>
<dbReference type="InterPro" id="IPR020610">
    <property type="entry name" value="Thiolase_AS"/>
</dbReference>
<keyword evidence="3 6" id="KW-0808">Transferase</keyword>
<dbReference type="PROSITE" id="PS00098">
    <property type="entry name" value="THIOLASE_1"/>
    <property type="match status" value="1"/>
</dbReference>
<reference evidence="9 10" key="1">
    <citation type="submission" date="2023-03" db="EMBL/GenBank/DDBJ databases">
        <title>Genome insight into feeding habits of ladybird beetles.</title>
        <authorList>
            <person name="Li H.-S."/>
            <person name="Huang Y.-H."/>
            <person name="Pang H."/>
        </authorList>
    </citation>
    <scope>NUCLEOTIDE SEQUENCE [LARGE SCALE GENOMIC DNA]</scope>
    <source>
        <strain evidence="9">SYSU_2023b</strain>
        <tissue evidence="9">Whole body</tissue>
    </source>
</reference>
<keyword evidence="10" id="KW-1185">Reference proteome</keyword>
<dbReference type="SUPFAM" id="SSF53901">
    <property type="entry name" value="Thiolase-like"/>
    <property type="match status" value="2"/>
</dbReference>
<feature type="domain" description="Thiolase N-terminal" evidence="7">
    <location>
        <begin position="8"/>
        <end position="266"/>
    </location>
</feature>
<dbReference type="InterPro" id="IPR016039">
    <property type="entry name" value="Thiolase-like"/>
</dbReference>
<feature type="active site" description="Proton acceptor" evidence="5">
    <location>
        <position position="353"/>
    </location>
</feature>
<name>A0AAW1U6E6_9CUCU</name>
<evidence type="ECO:0000256" key="1">
    <source>
        <dbReference type="ARBA" id="ARBA00005189"/>
    </source>
</evidence>
<evidence type="ECO:0000313" key="9">
    <source>
        <dbReference type="EMBL" id="KAK9878569.1"/>
    </source>
</evidence>
<feature type="domain" description="Thiolase C-terminal" evidence="8">
    <location>
        <begin position="274"/>
        <end position="395"/>
    </location>
</feature>
<evidence type="ECO:0000256" key="6">
    <source>
        <dbReference type="RuleBase" id="RU003557"/>
    </source>
</evidence>
<dbReference type="GO" id="GO:0006635">
    <property type="term" value="P:fatty acid beta-oxidation"/>
    <property type="evidence" value="ECO:0007669"/>
    <property type="project" value="TreeGrafter"/>
</dbReference>
<evidence type="ECO:0000256" key="3">
    <source>
        <dbReference type="ARBA" id="ARBA00022679"/>
    </source>
</evidence>
<evidence type="ECO:0000256" key="5">
    <source>
        <dbReference type="PIRSR" id="PIRSR000429-1"/>
    </source>
</evidence>
<dbReference type="Proteomes" id="UP001431783">
    <property type="component" value="Unassembled WGS sequence"/>
</dbReference>
<dbReference type="Pfam" id="PF00108">
    <property type="entry name" value="Thiolase_N"/>
    <property type="match status" value="1"/>
</dbReference>
<comment type="caution">
    <text evidence="9">The sequence shown here is derived from an EMBL/GenBank/DDBJ whole genome shotgun (WGS) entry which is preliminary data.</text>
</comment>
<dbReference type="NCBIfam" id="TIGR01930">
    <property type="entry name" value="AcCoA-C-Actrans"/>
    <property type="match status" value="1"/>
</dbReference>
<dbReference type="InterPro" id="IPR020613">
    <property type="entry name" value="Thiolase_CS"/>
</dbReference>
<dbReference type="PROSITE" id="PS00099">
    <property type="entry name" value="THIOLASE_3"/>
    <property type="match status" value="1"/>
</dbReference>
<evidence type="ECO:0000256" key="2">
    <source>
        <dbReference type="ARBA" id="ARBA00010982"/>
    </source>
</evidence>
<evidence type="ECO:0008006" key="11">
    <source>
        <dbReference type="Google" id="ProtNLM"/>
    </source>
</evidence>
<protein>
    <recommendedName>
        <fullName evidence="11">3-ketoacyl-CoA thiolase, mitochondrial</fullName>
    </recommendedName>
</protein>
<dbReference type="FunFam" id="3.40.47.10:FF:000010">
    <property type="entry name" value="Acetyl-CoA acetyltransferase (Thiolase)"/>
    <property type="match status" value="1"/>
</dbReference>
<evidence type="ECO:0000259" key="8">
    <source>
        <dbReference type="Pfam" id="PF02803"/>
    </source>
</evidence>
<dbReference type="PIRSF" id="PIRSF000429">
    <property type="entry name" value="Ac-CoA_Ac_transf"/>
    <property type="match status" value="1"/>
</dbReference>
<evidence type="ECO:0000259" key="7">
    <source>
        <dbReference type="Pfam" id="PF00108"/>
    </source>
</evidence>
<dbReference type="EMBL" id="JARQZJ010000050">
    <property type="protein sequence ID" value="KAK9878569.1"/>
    <property type="molecule type" value="Genomic_DNA"/>
</dbReference>
<keyword evidence="4 6" id="KW-0012">Acyltransferase</keyword>
<dbReference type="GO" id="GO:0005739">
    <property type="term" value="C:mitochondrion"/>
    <property type="evidence" value="ECO:0007669"/>
    <property type="project" value="TreeGrafter"/>
</dbReference>
<dbReference type="GO" id="GO:0003985">
    <property type="term" value="F:acetyl-CoA C-acetyltransferase activity"/>
    <property type="evidence" value="ECO:0007669"/>
    <property type="project" value="TreeGrafter"/>
</dbReference>
<dbReference type="InterPro" id="IPR020615">
    <property type="entry name" value="Thiolase_acyl_enz_int_AS"/>
</dbReference>
<comment type="pathway">
    <text evidence="1">Lipid metabolism.</text>
</comment>
<dbReference type="Gene3D" id="3.40.47.10">
    <property type="match status" value="2"/>
</dbReference>
<proteinExistence type="inferred from homology"/>
<dbReference type="PROSITE" id="PS00737">
    <property type="entry name" value="THIOLASE_2"/>
    <property type="match status" value="1"/>
</dbReference>
<accession>A0AAW1U6E6</accession>
<sequence>MTSAVKGIVIVGAKRTAFGTFGGKLANTSIIDLQATAAKAVLASSNVKPELVDTVVVGNVLSSASGYGIFLPRTAALKAGIPIEKPALAVNRLCGSGFQAIVSSCQDISNGMAEICLAGGVDSMSLTPFIARNMRFGVPLGQDVVLEDSLWVGMTDPYCDLSMAMTAEKLGSLRNITRDQVDEFSLKSQQRWKAAQDAGFFKEEIVPLSVKVKNKTINFEVDEHPRPTTLEGLKNLKPRFKENGLVTAGTASGISDGAAALVLASDAAASKHNLKPLARILSYSVVGVEPSIMGIGPVPAITTALKAAGKSLNDVDLVEINEAFAAQTLACVKDLNLDTDKLNVNGGAIALGHPLGASGARIMGHLVHELRRRKAKLGVGSACIGGGQGIAVVVESL</sequence>
<feature type="active site" description="Acyl-thioester intermediate" evidence="5">
    <location>
        <position position="94"/>
    </location>
</feature>